<keyword evidence="3" id="KW-1185">Reference proteome</keyword>
<reference evidence="2 3" key="1">
    <citation type="submission" date="2016-03" db="EMBL/GenBank/DDBJ databases">
        <authorList>
            <person name="Ploux O."/>
        </authorList>
    </citation>
    <scope>NUCLEOTIDE SEQUENCE [LARGE SCALE GENOMIC DNA]</scope>
    <source>
        <strain evidence="2 3">UAMH 11012</strain>
    </source>
</reference>
<dbReference type="OrthoDB" id="5380548at2759"/>
<gene>
    <name evidence="2" type="ORF">PAC_18695</name>
</gene>
<feature type="region of interest" description="Disordered" evidence="1">
    <location>
        <begin position="96"/>
        <end position="120"/>
    </location>
</feature>
<accession>A0A1L7XUV5</accession>
<feature type="region of interest" description="Disordered" evidence="1">
    <location>
        <begin position="1"/>
        <end position="57"/>
    </location>
</feature>
<organism evidence="2 3">
    <name type="scientific">Phialocephala subalpina</name>
    <dbReference type="NCBI Taxonomy" id="576137"/>
    <lineage>
        <taxon>Eukaryota</taxon>
        <taxon>Fungi</taxon>
        <taxon>Dikarya</taxon>
        <taxon>Ascomycota</taxon>
        <taxon>Pezizomycotina</taxon>
        <taxon>Leotiomycetes</taxon>
        <taxon>Helotiales</taxon>
        <taxon>Mollisiaceae</taxon>
        <taxon>Phialocephala</taxon>
        <taxon>Phialocephala fortinii species complex</taxon>
    </lineage>
</organism>
<dbReference type="EMBL" id="FJOG01000060">
    <property type="protein sequence ID" value="CZR68795.1"/>
    <property type="molecule type" value="Genomic_DNA"/>
</dbReference>
<evidence type="ECO:0000256" key="1">
    <source>
        <dbReference type="SAM" id="MobiDB-lite"/>
    </source>
</evidence>
<sequence length="120" mass="12402">MEDRGPEKTGLGVEEVVSRKGGSTQSSPAQSYNSSGSPEDPVVLLGDNGSSSSEAAVDDGHLCAESVVADEGLLDSPNSAIDLTLEDTKSHSVRLYNQQPNHLSTDRSTRGETGAGGTIE</sequence>
<dbReference type="Proteomes" id="UP000184330">
    <property type="component" value="Unassembled WGS sequence"/>
</dbReference>
<name>A0A1L7XUV5_9HELO</name>
<evidence type="ECO:0000313" key="3">
    <source>
        <dbReference type="Proteomes" id="UP000184330"/>
    </source>
</evidence>
<proteinExistence type="predicted"/>
<evidence type="ECO:0000313" key="2">
    <source>
        <dbReference type="EMBL" id="CZR68795.1"/>
    </source>
</evidence>
<protein>
    <submittedName>
        <fullName evidence="2">Uncharacterized protein</fullName>
    </submittedName>
</protein>
<dbReference type="AlphaFoldDB" id="A0A1L7XUV5"/>
<feature type="compositionally biased region" description="Polar residues" evidence="1">
    <location>
        <begin position="21"/>
        <end position="37"/>
    </location>
</feature>